<reference evidence="1 2" key="1">
    <citation type="journal article" date="2015" name="Genom Data">
        <title>Draft genome sequence of a multidrug-resistant Chryseobacterium indologenes isolate from Malaysia.</title>
        <authorList>
            <person name="Yu C.Y."/>
            <person name="Ang G.Y."/>
            <person name="Cheng H.J."/>
            <person name="Cheong Y.M."/>
            <person name="Yin W.F."/>
            <person name="Chan K.G."/>
        </authorList>
    </citation>
    <scope>NUCLEOTIDE SEQUENCE [LARGE SCALE GENOMIC DNA]</scope>
    <source>
        <strain evidence="1 2">CI_885</strain>
    </source>
</reference>
<gene>
    <name evidence="1" type="ORF">AOB46_01670</name>
</gene>
<comment type="caution">
    <text evidence="1">The sequence shown here is derived from an EMBL/GenBank/DDBJ whole genome shotgun (WGS) entry which is preliminary data.</text>
</comment>
<accession>A0A0N0IY10</accession>
<dbReference type="Gene3D" id="2.150.10.10">
    <property type="entry name" value="Serralysin-like metalloprotease, C-terminal"/>
    <property type="match status" value="1"/>
</dbReference>
<dbReference type="RefSeq" id="WP_062696303.1">
    <property type="nucleotide sequence ID" value="NZ_LJOD01000001.1"/>
</dbReference>
<organism evidence="1 2">
    <name type="scientific">Chryseobacterium indologenes</name>
    <name type="common">Flavobacterium indologenes</name>
    <dbReference type="NCBI Taxonomy" id="253"/>
    <lineage>
        <taxon>Bacteria</taxon>
        <taxon>Pseudomonadati</taxon>
        <taxon>Bacteroidota</taxon>
        <taxon>Flavobacteriia</taxon>
        <taxon>Flavobacteriales</taxon>
        <taxon>Weeksellaceae</taxon>
        <taxon>Chryseobacterium group</taxon>
        <taxon>Chryseobacterium</taxon>
    </lineage>
</organism>
<dbReference type="EMBL" id="LJOD01000001">
    <property type="protein sequence ID" value="KPE52741.1"/>
    <property type="molecule type" value="Genomic_DNA"/>
</dbReference>
<dbReference type="SUPFAM" id="SSF101967">
    <property type="entry name" value="Adhesin YadA, collagen-binding domain"/>
    <property type="match status" value="1"/>
</dbReference>
<reference evidence="2" key="2">
    <citation type="submission" date="2015-09" db="EMBL/GenBank/DDBJ databases">
        <title>Draft genome sequence of a multidrug-resistant Chryseobacterium indologenes isolate from Malaysia.</title>
        <authorList>
            <person name="Yu C.Y."/>
            <person name="Ang G.Y."/>
            <person name="Chan K.-G."/>
        </authorList>
    </citation>
    <scope>NUCLEOTIDE SEQUENCE [LARGE SCALE GENOMIC DNA]</scope>
    <source>
        <strain evidence="2">CI_885</strain>
    </source>
</reference>
<name>A0A0N0IY10_CHRID</name>
<dbReference type="PATRIC" id="fig|253.9.peg.352"/>
<evidence type="ECO:0000313" key="2">
    <source>
        <dbReference type="Proteomes" id="UP000037953"/>
    </source>
</evidence>
<dbReference type="Proteomes" id="UP000037953">
    <property type="component" value="Unassembled WGS sequence"/>
</dbReference>
<protein>
    <recommendedName>
        <fullName evidence="3">Hep_Hag</fullName>
    </recommendedName>
</protein>
<evidence type="ECO:0008006" key="3">
    <source>
        <dbReference type="Google" id="ProtNLM"/>
    </source>
</evidence>
<dbReference type="OrthoDB" id="1215824at2"/>
<sequence>MKKNYVSLCLFCITSLSGQIGINTSNPQASLDIVAQSSATAKGLLVPRLTSAEIFAMTTQNKLGSEQHSLIVFATDTPSHSTFVTSKITEPGFYRYTYNGSSPFQQYWRRMEPTAFERIIQAGKSGIRFIDADIQKYGAIGNNAVDISFSDQLYAPNGATGDYSFAAGLNTISRGNASTTLGTNTEAGGTSTFAGGKKTRSVGINSFAFGEESQATQTNSLAFGKLNYAQGDNSSILGGTNNKVNTAANSSILTGINNEITYSGTPNLNPTTFTGVNNSILGGGSNKITGSVYSNHNSIVGGSGNLITEGRSNTISGGVANKIKPGDVPYDQVWLSNNNIAGGSGNEINAYDSFIGGGDRNLIKLAGSHLNYPDGAGNGVIVGGQFNKIINAHYGSVLGGRGNASAGSYSIAGGIGNAAQSVGEVSLGLFGTLYTPQYPDAYTYSGYSAGVLSDPANSKDRLFNLGNGKATRNYNYDNIFLTVGNFEVTRSDAFTVLKNGQVGIDIDSFHTNTSNAKLQVNGGIKMGAQSATLSGNICDNNNRGQIIFVEDNFYGCKSTGWVLLNN</sequence>
<evidence type="ECO:0000313" key="1">
    <source>
        <dbReference type="EMBL" id="KPE52741.1"/>
    </source>
</evidence>
<dbReference type="InterPro" id="IPR011049">
    <property type="entry name" value="Serralysin-like_metalloprot_C"/>
</dbReference>
<dbReference type="AlphaFoldDB" id="A0A0N0IY10"/>
<proteinExistence type="predicted"/>